<evidence type="ECO:0000256" key="2">
    <source>
        <dbReference type="RuleBase" id="RU363015"/>
    </source>
</evidence>
<proteinExistence type="inferred from homology"/>
<dbReference type="EC" id="3.2.2.n1" evidence="2"/>
<dbReference type="Pfam" id="PF03641">
    <property type="entry name" value="Lysine_decarbox"/>
    <property type="match status" value="1"/>
</dbReference>
<dbReference type="GO" id="GO:0005829">
    <property type="term" value="C:cytosol"/>
    <property type="evidence" value="ECO:0007669"/>
    <property type="project" value="TreeGrafter"/>
</dbReference>
<keyword evidence="2" id="KW-0203">Cytokinin biosynthesis</keyword>
<dbReference type="eggNOG" id="COG1611">
    <property type="taxonomic scope" value="Bacteria"/>
</dbReference>
<evidence type="ECO:0000256" key="1">
    <source>
        <dbReference type="ARBA" id="ARBA00006763"/>
    </source>
</evidence>
<dbReference type="GO" id="GO:0102682">
    <property type="term" value="F:cytokinin riboside 5'-monophosphate phosphoribohydrolase activity"/>
    <property type="evidence" value="ECO:0007669"/>
    <property type="project" value="RHEA"/>
</dbReference>
<evidence type="ECO:0000313" key="4">
    <source>
        <dbReference type="Proteomes" id="UP000013525"/>
    </source>
</evidence>
<comment type="catalytic activity">
    <reaction evidence="2">
        <text>9-ribosyl-trans-zeatin 5'-phosphate + H2O = trans-zeatin + D-ribose 5-phosphate</text>
        <dbReference type="Rhea" id="RHEA:48564"/>
        <dbReference type="ChEBI" id="CHEBI:15377"/>
        <dbReference type="ChEBI" id="CHEBI:16522"/>
        <dbReference type="ChEBI" id="CHEBI:78346"/>
        <dbReference type="ChEBI" id="CHEBI:87947"/>
        <dbReference type="EC" id="3.2.2.n1"/>
    </reaction>
</comment>
<organism evidence="3 4">
    <name type="scientific">Rhodococcus rhodnii LMG 5362</name>
    <dbReference type="NCBI Taxonomy" id="1273125"/>
    <lineage>
        <taxon>Bacteria</taxon>
        <taxon>Bacillati</taxon>
        <taxon>Actinomycetota</taxon>
        <taxon>Actinomycetes</taxon>
        <taxon>Mycobacteriales</taxon>
        <taxon>Nocardiaceae</taxon>
        <taxon>Rhodococcus</taxon>
    </lineage>
</organism>
<dbReference type="PATRIC" id="fig|1273125.3.peg.2373"/>
<accession>R7WLC1</accession>
<gene>
    <name evidence="3" type="ORF">Rrhod_2482</name>
</gene>
<dbReference type="SUPFAM" id="SSF102405">
    <property type="entry name" value="MCP/YpsA-like"/>
    <property type="match status" value="1"/>
</dbReference>
<dbReference type="InterPro" id="IPR031100">
    <property type="entry name" value="LOG_fam"/>
</dbReference>
<dbReference type="InterPro" id="IPR005269">
    <property type="entry name" value="LOG"/>
</dbReference>
<keyword evidence="2" id="KW-0378">Hydrolase</keyword>
<dbReference type="AlphaFoldDB" id="R7WLC1"/>
<sequence length="189" mass="19765">MVSASGFAVCVYCASGPVDAQYLGLAHALGTAIAQRGWTVVSGGGHVSMMGALARGARETGGRTVGVIPEALVDREVADVAADELVVTPTMRERKRIMEDRADAFVTLPGGVGTLEELFETWTAGYLGMHAKPVVLLDPVGHYRGLLDWLTAMPVGFVSQRALDRLVVVTDVEAALAACARDGAEPASL</sequence>
<comment type="similarity">
    <text evidence="1 2">Belongs to the LOG family.</text>
</comment>
<evidence type="ECO:0000313" key="3">
    <source>
        <dbReference type="EMBL" id="EOM76116.1"/>
    </source>
</evidence>
<dbReference type="PANTHER" id="PTHR31223:SF70">
    <property type="entry name" value="LOG FAMILY PROTEIN YJL055W"/>
    <property type="match status" value="1"/>
</dbReference>
<dbReference type="Gene3D" id="3.40.50.450">
    <property type="match status" value="1"/>
</dbReference>
<dbReference type="GO" id="GO:0009691">
    <property type="term" value="P:cytokinin biosynthetic process"/>
    <property type="evidence" value="ECO:0007669"/>
    <property type="project" value="UniProtKB-UniRule"/>
</dbReference>
<name>R7WLC1_9NOCA</name>
<comment type="catalytic activity">
    <reaction evidence="2">
        <text>N(6)-(dimethylallyl)adenosine 5'-phosphate + H2O = N(6)-dimethylallyladenine + D-ribose 5-phosphate</text>
        <dbReference type="Rhea" id="RHEA:48560"/>
        <dbReference type="ChEBI" id="CHEBI:15377"/>
        <dbReference type="ChEBI" id="CHEBI:17660"/>
        <dbReference type="ChEBI" id="CHEBI:57526"/>
        <dbReference type="ChEBI" id="CHEBI:78346"/>
        <dbReference type="EC" id="3.2.2.n1"/>
    </reaction>
</comment>
<dbReference type="Proteomes" id="UP000013525">
    <property type="component" value="Unassembled WGS sequence"/>
</dbReference>
<keyword evidence="4" id="KW-1185">Reference proteome</keyword>
<dbReference type="PANTHER" id="PTHR31223">
    <property type="entry name" value="LOG FAMILY PROTEIN YJL055W"/>
    <property type="match status" value="1"/>
</dbReference>
<comment type="caution">
    <text evidence="3">The sequence shown here is derived from an EMBL/GenBank/DDBJ whole genome shotgun (WGS) entry which is preliminary data.</text>
</comment>
<dbReference type="EMBL" id="APMY01000075">
    <property type="protein sequence ID" value="EOM76116.1"/>
    <property type="molecule type" value="Genomic_DNA"/>
</dbReference>
<dbReference type="NCBIfam" id="TIGR00730">
    <property type="entry name" value="Rossman fold protein, TIGR00730 family"/>
    <property type="match status" value="1"/>
</dbReference>
<reference evidence="3 4" key="1">
    <citation type="journal article" date="2013" name="Genome Announc.">
        <title>Draft Genome Sequence of Rhodococcus rhodnii Strain LMG5362, a Symbiont of Rhodnius prolixus (Hemiptera, Reduviidae, Triatominae), the Principle Vector of Trypanosoma cruzi.</title>
        <authorList>
            <person name="Pachebat J.A."/>
            <person name="van Keulen G."/>
            <person name="Whitten M.M."/>
            <person name="Girdwood S."/>
            <person name="Del Sol R."/>
            <person name="Dyson P.J."/>
            <person name="Facey P.D."/>
        </authorList>
    </citation>
    <scope>NUCLEOTIDE SEQUENCE [LARGE SCALE GENOMIC DNA]</scope>
    <source>
        <strain evidence="3 4">LMG 5362</strain>
    </source>
</reference>
<dbReference type="RefSeq" id="WP_010838534.1">
    <property type="nucleotide sequence ID" value="NZ_APMY01000075.1"/>
</dbReference>
<protein>
    <recommendedName>
        <fullName evidence="2">Cytokinin riboside 5'-monophosphate phosphoribohydrolase</fullName>
        <ecNumber evidence="2">3.2.2.n1</ecNumber>
    </recommendedName>
</protein>